<dbReference type="InterPro" id="IPR051909">
    <property type="entry name" value="MFP_Cation_Efflux"/>
</dbReference>
<dbReference type="PROSITE" id="PS51257">
    <property type="entry name" value="PROKAR_LIPOPROTEIN"/>
    <property type="match status" value="1"/>
</dbReference>
<name>A0A2P8D1V0_9BACT</name>
<dbReference type="GO" id="GO:0060003">
    <property type="term" value="P:copper ion export"/>
    <property type="evidence" value="ECO:0007669"/>
    <property type="project" value="TreeGrafter"/>
</dbReference>
<protein>
    <submittedName>
        <fullName evidence="5">Cobalt-zinc-cadmium efflux system membrane fusion protein</fullName>
    </submittedName>
</protein>
<dbReference type="Proteomes" id="UP000240572">
    <property type="component" value="Unassembled WGS sequence"/>
</dbReference>
<evidence type="ECO:0000313" key="5">
    <source>
        <dbReference type="EMBL" id="PSK91171.1"/>
    </source>
</evidence>
<dbReference type="PANTHER" id="PTHR30097:SF4">
    <property type="entry name" value="SLR6042 PROTEIN"/>
    <property type="match status" value="1"/>
</dbReference>
<evidence type="ECO:0000313" key="6">
    <source>
        <dbReference type="Proteomes" id="UP000240572"/>
    </source>
</evidence>
<organism evidence="5 6">
    <name type="scientific">Taibaiella chishuiensis</name>
    <dbReference type="NCBI Taxonomy" id="1434707"/>
    <lineage>
        <taxon>Bacteria</taxon>
        <taxon>Pseudomonadati</taxon>
        <taxon>Bacteroidota</taxon>
        <taxon>Chitinophagia</taxon>
        <taxon>Chitinophagales</taxon>
        <taxon>Chitinophagaceae</taxon>
        <taxon>Taibaiella</taxon>
    </lineage>
</organism>
<comment type="similarity">
    <text evidence="1">Belongs to the membrane fusion protein (MFP) (TC 8.A.1) family.</text>
</comment>
<evidence type="ECO:0000259" key="3">
    <source>
        <dbReference type="Pfam" id="PF25954"/>
    </source>
</evidence>
<dbReference type="GO" id="GO:0022857">
    <property type="term" value="F:transmembrane transporter activity"/>
    <property type="evidence" value="ECO:0007669"/>
    <property type="project" value="InterPro"/>
</dbReference>
<keyword evidence="2" id="KW-0813">Transport</keyword>
<dbReference type="AlphaFoldDB" id="A0A2P8D1V0"/>
<dbReference type="GO" id="GO:0015679">
    <property type="term" value="P:plasma membrane copper ion transport"/>
    <property type="evidence" value="ECO:0007669"/>
    <property type="project" value="TreeGrafter"/>
</dbReference>
<dbReference type="SUPFAM" id="SSF111369">
    <property type="entry name" value="HlyD-like secretion proteins"/>
    <property type="match status" value="1"/>
</dbReference>
<dbReference type="EMBL" id="PYGD01000006">
    <property type="protein sequence ID" value="PSK91171.1"/>
    <property type="molecule type" value="Genomic_DNA"/>
</dbReference>
<evidence type="ECO:0000256" key="1">
    <source>
        <dbReference type="ARBA" id="ARBA00009477"/>
    </source>
</evidence>
<sequence>MTHKLFYILPVLALLASCKGEPQKQAAAVKTKPAEDNTITLSPEQYRNAALQVGQPEQRTISATLRVNGVVDVPPANMHTISFPMGGYIRSINLLPGMQLRKGQVMATIEDQGFVQLQQDYLTAKSKLNFDRADFERQQLLSQTESNSQRTLQQATATYESQKVLLKALGEKLRLIGINPDKLSEGTLSRTVAVYAPVSGYISKVNVNQGKYVAPTDVLFELIDPSELHINLRVFENDAQNLKPGQVVTCALNNKPDQKFRTRVAYVAHNLDDDRAVAVHCHLEKPVAGLLAGNFVSGEIELNDQVVSAVPDGGLVSWQGKRYVFTTNDRKSFTLVPVATGASAAGFTALQAAVPGNELVTHNAYVLLTMLKNKSED</sequence>
<feature type="domain" description="CzcB-like barrel-sandwich hybrid" evidence="4">
    <location>
        <begin position="80"/>
        <end position="223"/>
    </location>
</feature>
<keyword evidence="6" id="KW-1185">Reference proteome</keyword>
<dbReference type="InterPro" id="IPR006143">
    <property type="entry name" value="RND_pump_MFP"/>
</dbReference>
<dbReference type="Gene3D" id="1.10.287.470">
    <property type="entry name" value="Helix hairpin bin"/>
    <property type="match status" value="1"/>
</dbReference>
<dbReference type="InterPro" id="IPR058647">
    <property type="entry name" value="BSH_CzcB-like"/>
</dbReference>
<gene>
    <name evidence="5" type="ORF">B0I18_106183</name>
</gene>
<dbReference type="Pfam" id="PF25954">
    <property type="entry name" value="Beta-barrel_RND_2"/>
    <property type="match status" value="1"/>
</dbReference>
<evidence type="ECO:0000259" key="4">
    <source>
        <dbReference type="Pfam" id="PF25973"/>
    </source>
</evidence>
<dbReference type="GO" id="GO:0030313">
    <property type="term" value="C:cell envelope"/>
    <property type="evidence" value="ECO:0007669"/>
    <property type="project" value="TreeGrafter"/>
</dbReference>
<evidence type="ECO:0000256" key="2">
    <source>
        <dbReference type="ARBA" id="ARBA00022448"/>
    </source>
</evidence>
<feature type="domain" description="CusB-like beta-barrel" evidence="3">
    <location>
        <begin position="230"/>
        <end position="298"/>
    </location>
</feature>
<dbReference type="Gene3D" id="2.40.50.100">
    <property type="match status" value="1"/>
</dbReference>
<dbReference type="RefSeq" id="WP_106523771.1">
    <property type="nucleotide sequence ID" value="NZ_PYGD01000006.1"/>
</dbReference>
<dbReference type="GO" id="GO:0016020">
    <property type="term" value="C:membrane"/>
    <property type="evidence" value="ECO:0007669"/>
    <property type="project" value="InterPro"/>
</dbReference>
<dbReference type="Pfam" id="PF25973">
    <property type="entry name" value="BSH_CzcB"/>
    <property type="match status" value="1"/>
</dbReference>
<proteinExistence type="inferred from homology"/>
<accession>A0A2P8D1V0</accession>
<dbReference type="NCBIfam" id="TIGR01730">
    <property type="entry name" value="RND_mfp"/>
    <property type="match status" value="1"/>
</dbReference>
<dbReference type="PANTHER" id="PTHR30097">
    <property type="entry name" value="CATION EFFLUX SYSTEM PROTEIN CUSB"/>
    <property type="match status" value="1"/>
</dbReference>
<dbReference type="OrthoDB" id="9814657at2"/>
<dbReference type="InterPro" id="IPR058792">
    <property type="entry name" value="Beta-barrel_RND_2"/>
</dbReference>
<reference evidence="5 6" key="1">
    <citation type="submission" date="2018-03" db="EMBL/GenBank/DDBJ databases">
        <title>Genomic Encyclopedia of Type Strains, Phase III (KMG-III): the genomes of soil and plant-associated and newly described type strains.</title>
        <authorList>
            <person name="Whitman W."/>
        </authorList>
    </citation>
    <scope>NUCLEOTIDE SEQUENCE [LARGE SCALE GENOMIC DNA]</scope>
    <source>
        <strain evidence="5 6">CGMCC 1.12700</strain>
    </source>
</reference>
<dbReference type="Gene3D" id="2.40.30.170">
    <property type="match status" value="1"/>
</dbReference>
<comment type="caution">
    <text evidence="5">The sequence shown here is derived from an EMBL/GenBank/DDBJ whole genome shotgun (WGS) entry which is preliminary data.</text>
</comment>